<evidence type="ECO:0000313" key="5">
    <source>
        <dbReference type="Proteomes" id="UP000604117"/>
    </source>
</evidence>
<dbReference type="EMBL" id="BONE01000020">
    <property type="protein sequence ID" value="GIF73372.1"/>
    <property type="molecule type" value="Genomic_DNA"/>
</dbReference>
<dbReference type="InterPro" id="IPR042837">
    <property type="entry name" value="PTX3"/>
</dbReference>
<keyword evidence="5" id="KW-1185">Reference proteome</keyword>
<dbReference type="SUPFAM" id="SSF49899">
    <property type="entry name" value="Concanavalin A-like lectins/glucanases"/>
    <property type="match status" value="2"/>
</dbReference>
<dbReference type="NCBIfam" id="NF033679">
    <property type="entry name" value="DNRLRE_dom"/>
    <property type="match status" value="1"/>
</dbReference>
<dbReference type="PANTHER" id="PTHR46943:SF1">
    <property type="entry name" value="PENTRAXIN-RELATED PROTEIN PTX3"/>
    <property type="match status" value="1"/>
</dbReference>
<feature type="domain" description="LamG-like jellyroll fold" evidence="3">
    <location>
        <begin position="481"/>
        <end position="618"/>
    </location>
</feature>
<dbReference type="PANTHER" id="PTHR46943">
    <property type="entry name" value="PENTRAXIN-RELATED PROTEIN PTX3"/>
    <property type="match status" value="1"/>
</dbReference>
<evidence type="ECO:0000256" key="1">
    <source>
        <dbReference type="ARBA" id="ARBA00022729"/>
    </source>
</evidence>
<evidence type="ECO:0000259" key="3">
    <source>
        <dbReference type="SMART" id="SM00560"/>
    </source>
</evidence>
<dbReference type="Proteomes" id="UP000604117">
    <property type="component" value="Unassembled WGS sequence"/>
</dbReference>
<keyword evidence="2" id="KW-1015">Disulfide bond</keyword>
<comment type="caution">
    <text evidence="4">The sequence shown here is derived from an EMBL/GenBank/DDBJ whole genome shotgun (WGS) entry which is preliminary data.</text>
</comment>
<dbReference type="InterPro" id="IPR006558">
    <property type="entry name" value="LamG-like"/>
</dbReference>
<gene>
    <name evidence="4" type="ORF">Asi02nite_28900</name>
</gene>
<evidence type="ECO:0000256" key="2">
    <source>
        <dbReference type="ARBA" id="ARBA00023157"/>
    </source>
</evidence>
<reference evidence="4 5" key="1">
    <citation type="submission" date="2021-01" db="EMBL/GenBank/DDBJ databases">
        <title>Whole genome shotgun sequence of Asanoa siamensis NBRC 107932.</title>
        <authorList>
            <person name="Komaki H."/>
            <person name="Tamura T."/>
        </authorList>
    </citation>
    <scope>NUCLEOTIDE SEQUENCE [LARGE SCALE GENOMIC DNA]</scope>
    <source>
        <strain evidence="4 5">NBRC 107932</strain>
    </source>
</reference>
<dbReference type="Pfam" id="PF13385">
    <property type="entry name" value="Laminin_G_3"/>
    <property type="match status" value="2"/>
</dbReference>
<keyword evidence="1" id="KW-0732">Signal</keyword>
<organism evidence="4 5">
    <name type="scientific">Asanoa siamensis</name>
    <dbReference type="NCBI Taxonomy" id="926357"/>
    <lineage>
        <taxon>Bacteria</taxon>
        <taxon>Bacillati</taxon>
        <taxon>Actinomycetota</taxon>
        <taxon>Actinomycetes</taxon>
        <taxon>Micromonosporales</taxon>
        <taxon>Micromonosporaceae</taxon>
        <taxon>Asanoa</taxon>
    </lineage>
</organism>
<name>A0ABQ4CR89_9ACTN</name>
<proteinExistence type="predicted"/>
<sequence length="860" mass="91890">MVDSGYPNEEYAKFDGKTDERAGYCRPDPECNNSEIKRLIYNMPSNYKGKTIIKAEFQVSLARGWNDTARDIMIYQMSGAASASTNWNNMPSWSTHLQTRSVGAEQSCKSTTRNTVFEVTNAIKDAVTKNRTSTTFGIRAENESNKEHWKRFCSNALLRVNWNRAPAKPATTDLSMSPGGACLSGTGRPYVDTPPRLSAVLRDPDHLTGNVSEPVSGQFRVRWTPPGGTQQQLLYTTGKKASGSRFDYTVPKTIPQNVTVLWDVRTSDGTIYGPWSSDGGPPPCEFIYDATTPSAPKVKSAEYLEDRLIDCATYSNATWRNGVGVQSTFTFDSDSTDVVEYQYGINTNPSPANVLRPATDGGPVTMVYLPQEEGVMFITVLARDRANKTSAIANCSFRVGAGAKAIAEWQMADDAAAEEAADAAAEGRDVGGAPAIKHGEGVEFGVAGPGGASDRAVSLPGPGAGAGYLETAETEIVNTQRSFGVSAWVKLDELGRSQTVVSQDGAGQAGFTLGYDAGRAAWEFGFPTTDVNSLGRWTVVGGTVEAGRWTHLVGMFDQQAGTIAILVDGVRTESQRRSRLAARGAVQIGRHLELGTYTNYLNGDVADVSLFNRVVVPNEGGPISEVKATRKGYWPVDTAPGGVSPEHRAGQPLTLGGGAVLGVDDPFGDPPSIPMLGAGELRLDGVDDYAATASAPVPTDHSFSVVARVRVASIDPGQPQAVLSQPGAHTSAFVVRRNAANRWELMMTKTDTVGADKVTAYDSEAEQTDELWGQQVALTYNAFTNEVKLYVDGQPTVTGKAVNGAAWNASGGLQVGRAFLDGVWAEYFNGAVDEIRTYSGVLDATTVQLLNQPGDGQVDL</sequence>
<feature type="domain" description="LamG-like jellyroll fold" evidence="3">
    <location>
        <begin position="701"/>
        <end position="845"/>
    </location>
</feature>
<dbReference type="InterPro" id="IPR013320">
    <property type="entry name" value="ConA-like_dom_sf"/>
</dbReference>
<evidence type="ECO:0000313" key="4">
    <source>
        <dbReference type="EMBL" id="GIF73372.1"/>
    </source>
</evidence>
<dbReference type="SMART" id="SM00560">
    <property type="entry name" value="LamGL"/>
    <property type="match status" value="2"/>
</dbReference>
<protein>
    <recommendedName>
        <fullName evidence="3">LamG-like jellyroll fold domain-containing protein</fullName>
    </recommendedName>
</protein>
<accession>A0ABQ4CR89</accession>
<dbReference type="Gene3D" id="2.60.120.200">
    <property type="match status" value="2"/>
</dbReference>